<dbReference type="AlphaFoldDB" id="A0A1T4WXX7"/>
<keyword evidence="2" id="KW-1185">Reference proteome</keyword>
<proteinExistence type="predicted"/>
<evidence type="ECO:0000313" key="2">
    <source>
        <dbReference type="Proteomes" id="UP000190460"/>
    </source>
</evidence>
<accession>A0A1T4WXX7</accession>
<dbReference type="Proteomes" id="UP000190460">
    <property type="component" value="Unassembled WGS sequence"/>
</dbReference>
<dbReference type="EMBL" id="FUYB01000010">
    <property type="protein sequence ID" value="SKA82099.1"/>
    <property type="molecule type" value="Genomic_DNA"/>
</dbReference>
<organism evidence="1 2">
    <name type="scientific">Thiothrix eikelboomii</name>
    <dbReference type="NCBI Taxonomy" id="92487"/>
    <lineage>
        <taxon>Bacteria</taxon>
        <taxon>Pseudomonadati</taxon>
        <taxon>Pseudomonadota</taxon>
        <taxon>Gammaproteobacteria</taxon>
        <taxon>Thiotrichales</taxon>
        <taxon>Thiotrichaceae</taxon>
        <taxon>Thiothrix</taxon>
    </lineage>
</organism>
<reference evidence="1 2" key="1">
    <citation type="submission" date="2017-02" db="EMBL/GenBank/DDBJ databases">
        <authorList>
            <person name="Peterson S.W."/>
        </authorList>
    </citation>
    <scope>NUCLEOTIDE SEQUENCE [LARGE SCALE GENOMIC DNA]</scope>
    <source>
        <strain evidence="1 2">ATCC 49788</strain>
    </source>
</reference>
<protein>
    <submittedName>
        <fullName evidence="1">Uncharacterized protein</fullName>
    </submittedName>
</protein>
<sequence length="300" mass="30783">MGSFAADFGDADAFCAFEGIAFPDVGETHWAVEFAALACPFVGGHRAYAVAGEVGATCRIAVLVGVSGHFGKGFRRWRIPEVALVEVFAGGYVLDFAGGVGLAQGQSGAFPFAVEPLLQTEVVEPCFKYVLDAHFGDDGEAADFGGVDVACDVGFAFVPDIGVDVTPAVAFQHGVDACPADFGVPKPEGGLCGGVLAPCLNVRFVPCGDAEVVGGVAFKAEDAIRAVGNDDGWGVPLGVVVEAVAEMEADLPVCPVRVGGKAVEGDSFAAPDRAGGWGVLCLECYRCRHKPTPKILLGVG</sequence>
<gene>
    <name evidence="1" type="ORF">SAMN02745130_02247</name>
</gene>
<name>A0A1T4WXX7_9GAMM</name>
<evidence type="ECO:0000313" key="1">
    <source>
        <dbReference type="EMBL" id="SKA82099.1"/>
    </source>
</evidence>